<name>A0A4V4HHC7_DENBC</name>
<dbReference type="AlphaFoldDB" id="A0A4V4HHC7"/>
<dbReference type="SUPFAM" id="SSF52047">
    <property type="entry name" value="RNI-like"/>
    <property type="match status" value="1"/>
</dbReference>
<dbReference type="OrthoDB" id="2886770at2759"/>
<evidence type="ECO:0000313" key="2">
    <source>
        <dbReference type="EMBL" id="THV02036.1"/>
    </source>
</evidence>
<reference evidence="2 3" key="1">
    <citation type="journal article" date="2019" name="Nat. Ecol. Evol.">
        <title>Megaphylogeny resolves global patterns of mushroom evolution.</title>
        <authorList>
            <person name="Varga T."/>
            <person name="Krizsan K."/>
            <person name="Foldi C."/>
            <person name="Dima B."/>
            <person name="Sanchez-Garcia M."/>
            <person name="Sanchez-Ramirez S."/>
            <person name="Szollosi G.J."/>
            <person name="Szarkandi J.G."/>
            <person name="Papp V."/>
            <person name="Albert L."/>
            <person name="Andreopoulos W."/>
            <person name="Angelini C."/>
            <person name="Antonin V."/>
            <person name="Barry K.W."/>
            <person name="Bougher N.L."/>
            <person name="Buchanan P."/>
            <person name="Buyck B."/>
            <person name="Bense V."/>
            <person name="Catcheside P."/>
            <person name="Chovatia M."/>
            <person name="Cooper J."/>
            <person name="Damon W."/>
            <person name="Desjardin D."/>
            <person name="Finy P."/>
            <person name="Geml J."/>
            <person name="Haridas S."/>
            <person name="Hughes K."/>
            <person name="Justo A."/>
            <person name="Karasinski D."/>
            <person name="Kautmanova I."/>
            <person name="Kiss B."/>
            <person name="Kocsube S."/>
            <person name="Kotiranta H."/>
            <person name="LaButti K.M."/>
            <person name="Lechner B.E."/>
            <person name="Liimatainen K."/>
            <person name="Lipzen A."/>
            <person name="Lukacs Z."/>
            <person name="Mihaltcheva S."/>
            <person name="Morgado L.N."/>
            <person name="Niskanen T."/>
            <person name="Noordeloos M.E."/>
            <person name="Ohm R.A."/>
            <person name="Ortiz-Santana B."/>
            <person name="Ovrebo C."/>
            <person name="Racz N."/>
            <person name="Riley R."/>
            <person name="Savchenko A."/>
            <person name="Shiryaev A."/>
            <person name="Soop K."/>
            <person name="Spirin V."/>
            <person name="Szebenyi C."/>
            <person name="Tomsovsky M."/>
            <person name="Tulloss R.E."/>
            <person name="Uehling J."/>
            <person name="Grigoriev I.V."/>
            <person name="Vagvolgyi C."/>
            <person name="Papp T."/>
            <person name="Martin F.M."/>
            <person name="Miettinen O."/>
            <person name="Hibbett D.S."/>
            <person name="Nagy L.G."/>
        </authorList>
    </citation>
    <scope>NUCLEOTIDE SEQUENCE [LARGE SCALE GENOMIC DNA]</scope>
    <source>
        <strain evidence="2 3">CBS 962.96</strain>
    </source>
</reference>
<dbReference type="InterPro" id="IPR032675">
    <property type="entry name" value="LRR_dom_sf"/>
</dbReference>
<dbReference type="Gene3D" id="3.80.10.10">
    <property type="entry name" value="Ribonuclease Inhibitor"/>
    <property type="match status" value="1"/>
</dbReference>
<dbReference type="EMBL" id="ML179081">
    <property type="protein sequence ID" value="THV02036.1"/>
    <property type="molecule type" value="Genomic_DNA"/>
</dbReference>
<gene>
    <name evidence="2" type="ORF">K435DRAFT_775773</name>
    <name evidence="1" type="ORF">K435DRAFT_776747</name>
</gene>
<dbReference type="EMBL" id="ML179109">
    <property type="protein sequence ID" value="THV00106.1"/>
    <property type="molecule type" value="Genomic_DNA"/>
</dbReference>
<protein>
    <submittedName>
        <fullName evidence="2">Uncharacterized protein</fullName>
    </submittedName>
</protein>
<keyword evidence="3" id="KW-1185">Reference proteome</keyword>
<evidence type="ECO:0000313" key="3">
    <source>
        <dbReference type="Proteomes" id="UP000297245"/>
    </source>
</evidence>
<sequence length="482" mass="53850">MSTTPLCDHVSQIPSEILSEIFLSSIDDPMDDPRDVEHTIYRPLIISHISRYCRDVALSTPRLWSRLFLPISSSISYHGHNIQAQTEIAEAWLARSASCPLQLHISWAEKSTATSHPVLDSIIRHSIRWSRVSLYLPPTAFSSLTPIKGNLPLLQDLSLGCNDLTLTSVSGNPYTTFHLAPELRSFECIDISPFQFLLPYNQITSLPLCCLSIPECLELQNRCTHLSSAMFILGLGGTTLDLFRPISSPSMRQAVFTTSHRSTFVDLNPLLQHCTYPNLSSFQLSNFKVSPAPDLPGFLSRAPLLTTLDIQKVTLSDRNLLDCIRETPNLMVLRVVEEMERWRNSILFSEDVLHAMTFPSSHPESHQASGNALLPNLQHINLSLIHTSAAAFLSMVESRSFDPTFHGPDDNVNEGVSMLRSIELDVQHWSESSVGIWTRTLTGSDSAACIDGIGVEERLERLRDRGLDINVDVKKRNSQLSL</sequence>
<proteinExistence type="predicted"/>
<accession>A0A4V4HHC7</accession>
<organism evidence="2 3">
    <name type="scientific">Dendrothele bispora (strain CBS 962.96)</name>
    <dbReference type="NCBI Taxonomy" id="1314807"/>
    <lineage>
        <taxon>Eukaryota</taxon>
        <taxon>Fungi</taxon>
        <taxon>Dikarya</taxon>
        <taxon>Basidiomycota</taxon>
        <taxon>Agaricomycotina</taxon>
        <taxon>Agaricomycetes</taxon>
        <taxon>Agaricomycetidae</taxon>
        <taxon>Agaricales</taxon>
        <taxon>Agaricales incertae sedis</taxon>
        <taxon>Dendrothele</taxon>
    </lineage>
</organism>
<dbReference type="Proteomes" id="UP000297245">
    <property type="component" value="Unassembled WGS sequence"/>
</dbReference>
<evidence type="ECO:0000313" key="1">
    <source>
        <dbReference type="EMBL" id="THV00106.1"/>
    </source>
</evidence>